<feature type="region of interest" description="Disordered" evidence="1">
    <location>
        <begin position="143"/>
        <end position="174"/>
    </location>
</feature>
<feature type="region of interest" description="Disordered" evidence="1">
    <location>
        <begin position="1034"/>
        <end position="1096"/>
    </location>
</feature>
<dbReference type="EMBL" id="JAUTXT010000007">
    <property type="protein sequence ID" value="KAK3677464.1"/>
    <property type="molecule type" value="Genomic_DNA"/>
</dbReference>
<feature type="region of interest" description="Disordered" evidence="1">
    <location>
        <begin position="785"/>
        <end position="804"/>
    </location>
</feature>
<comment type="caution">
    <text evidence="2">The sequence shown here is derived from an EMBL/GenBank/DDBJ whole genome shotgun (WGS) entry which is preliminary data.</text>
</comment>
<feature type="region of interest" description="Disordered" evidence="1">
    <location>
        <begin position="97"/>
        <end position="116"/>
    </location>
</feature>
<feature type="compositionally biased region" description="Acidic residues" evidence="1">
    <location>
        <begin position="1050"/>
        <end position="1066"/>
    </location>
</feature>
<evidence type="ECO:0000313" key="3">
    <source>
        <dbReference type="Proteomes" id="UP001274830"/>
    </source>
</evidence>
<feature type="compositionally biased region" description="Polar residues" evidence="1">
    <location>
        <begin position="429"/>
        <end position="438"/>
    </location>
</feature>
<evidence type="ECO:0000256" key="1">
    <source>
        <dbReference type="SAM" id="MobiDB-lite"/>
    </source>
</evidence>
<proteinExistence type="predicted"/>
<feature type="compositionally biased region" description="Polar residues" evidence="1">
    <location>
        <begin position="971"/>
        <end position="986"/>
    </location>
</feature>
<dbReference type="Proteomes" id="UP001274830">
    <property type="component" value="Unassembled WGS sequence"/>
</dbReference>
<feature type="compositionally biased region" description="Polar residues" evidence="1">
    <location>
        <begin position="842"/>
        <end position="855"/>
    </location>
</feature>
<evidence type="ECO:0000313" key="2">
    <source>
        <dbReference type="EMBL" id="KAK3677464.1"/>
    </source>
</evidence>
<keyword evidence="3" id="KW-1185">Reference proteome</keyword>
<feature type="compositionally biased region" description="Polar residues" evidence="1">
    <location>
        <begin position="510"/>
        <end position="520"/>
    </location>
</feature>
<feature type="compositionally biased region" description="Low complexity" evidence="1">
    <location>
        <begin position="418"/>
        <end position="428"/>
    </location>
</feature>
<feature type="compositionally biased region" description="Polar residues" evidence="1">
    <location>
        <begin position="704"/>
        <end position="742"/>
    </location>
</feature>
<feature type="compositionally biased region" description="Polar residues" evidence="1">
    <location>
        <begin position="485"/>
        <end position="502"/>
    </location>
</feature>
<feature type="region of interest" description="Disordered" evidence="1">
    <location>
        <begin position="945"/>
        <end position="1007"/>
    </location>
</feature>
<organism evidence="2 3">
    <name type="scientific">Recurvomyces mirabilis</name>
    <dbReference type="NCBI Taxonomy" id="574656"/>
    <lineage>
        <taxon>Eukaryota</taxon>
        <taxon>Fungi</taxon>
        <taxon>Dikarya</taxon>
        <taxon>Ascomycota</taxon>
        <taxon>Pezizomycotina</taxon>
        <taxon>Dothideomycetes</taxon>
        <taxon>Dothideomycetidae</taxon>
        <taxon>Mycosphaerellales</taxon>
        <taxon>Teratosphaeriaceae</taxon>
        <taxon>Recurvomyces</taxon>
    </lineage>
</organism>
<feature type="region of interest" description="Disordered" evidence="1">
    <location>
        <begin position="840"/>
        <end position="863"/>
    </location>
</feature>
<dbReference type="AlphaFoldDB" id="A0AAE0WSV6"/>
<feature type="compositionally biased region" description="Low complexity" evidence="1">
    <location>
        <begin position="154"/>
        <end position="171"/>
    </location>
</feature>
<gene>
    <name evidence="2" type="ORF">LTR78_003002</name>
</gene>
<feature type="compositionally biased region" description="Polar residues" evidence="1">
    <location>
        <begin position="143"/>
        <end position="153"/>
    </location>
</feature>
<feature type="region of interest" description="Disordered" evidence="1">
    <location>
        <begin position="418"/>
        <end position="571"/>
    </location>
</feature>
<feature type="compositionally biased region" description="Low complexity" evidence="1">
    <location>
        <begin position="945"/>
        <end position="958"/>
    </location>
</feature>
<accession>A0AAE0WSV6</accession>
<name>A0AAE0WSV6_9PEZI</name>
<feature type="compositionally biased region" description="Polar residues" evidence="1">
    <location>
        <begin position="749"/>
        <end position="758"/>
    </location>
</feature>
<sequence>MNGTANMQAQTHQPQYNISPHFLHALRQQAEQAVQHQYANMTSAAKQQMFDNWTAQAPVGYRDAVVAKHGTQALNWLLCNNEYKVRVNRYIQNIAQGQNGPAQTEATTAPPSQRTPHVQTNALWGQASHAPLVGMQQAFTQTSLTQTQGQISHTPSPATTAPTNSTPTQQPFSLPHSVYDARLHAQQSFQARPGAVSGAIAAPNSTPQSSHTLNIIASQHELHSRRMLSRGLRNGPAAHGNLCAQHKIVVGGQQMQKKFAPQEKLIETFTKYTAFFPVCSTCRTQEVKNAIQNTPGPSKMPPNGSIDTCSCASHIMADCPFCEVGGIETKKRLAMQQRQGHASDSTPRMRCHCGKPAEYEEAVRKCAGCGGISTQPANFAGERVKFYAATDVVASVGDGQNVVMKYVQQLPYQVQQSQKQAQAASSSSMAPMQNTPTMTPGHGTFQPSNKRKLDHDYDQTQERAPKRQLQYPMPRQPTPQHDHSQSMQTLQRNTQLGNQSAGLSLPKQLPTPQLRTNHASSPAAYSPQAGSSQVDSPATPAKKKRAPREEKRTASQAGLVAPVGNNYPQRRQTMPPNHQPLYDADIASRLASTLGLIVKPHTIEMGQHATPFHVMATLLVDNHYNHIDHSTWLSALKVLGLNGVEMAYPQPQKGSQPLSGGLIMDNLRNLGFMHNHQARTRPGVDCGCCARQHALMQGVVPSGRVSTPPAQFSDPNMPSPESAQGRKTSGQRAKTTTSSQENEIIDLSSPASSPNVATPEQARAAEPGVQDNTGLTDEDWMSFVNYPDNATAEPGSDGSYEQEQQPLVEDTIAGHGAKNSERSLTQIEANLLELLQADRPAQEQSVATSTTQQPTVPAGRDESWAGYYPVGHRNLSNGVNDRLFEGLEGEALLAVVREESFGSGPPAVQETESAVIPQAVEIAKETGDTVACELANPIATADGAADSAASATNTTASDPPSSGHDTIPPSVHSTPPTLAGNEQTSEVEAEKQHDTTPPISTPAPDFLPRVLTPEEQAQADSIGTIFDLGEDEPSFTQEGNGGDEWAVWPPEEDGTAPAEEGGEDELPERPEGLMSAGQWEEVMGSGAFDDLGSQFE</sequence>
<protein>
    <submittedName>
        <fullName evidence="2">Uncharacterized protein</fullName>
    </submittedName>
</protein>
<reference evidence="2" key="1">
    <citation type="submission" date="2023-07" db="EMBL/GenBank/DDBJ databases">
        <title>Black Yeasts Isolated from many extreme environments.</title>
        <authorList>
            <person name="Coleine C."/>
            <person name="Stajich J.E."/>
            <person name="Selbmann L."/>
        </authorList>
    </citation>
    <scope>NUCLEOTIDE SEQUENCE</scope>
    <source>
        <strain evidence="2">CCFEE 5485</strain>
    </source>
</reference>
<feature type="region of interest" description="Disordered" evidence="1">
    <location>
        <begin position="700"/>
        <end position="780"/>
    </location>
</feature>
<feature type="compositionally biased region" description="Basic and acidic residues" evidence="1">
    <location>
        <begin position="451"/>
        <end position="465"/>
    </location>
</feature>